<dbReference type="InterPro" id="IPR002013">
    <property type="entry name" value="SAC_dom"/>
</dbReference>
<dbReference type="GO" id="GO:0046856">
    <property type="term" value="P:phosphatidylinositol dephosphorylation"/>
    <property type="evidence" value="ECO:0007669"/>
    <property type="project" value="TreeGrafter"/>
</dbReference>
<dbReference type="GO" id="GO:0005783">
    <property type="term" value="C:endoplasmic reticulum"/>
    <property type="evidence" value="ECO:0007669"/>
    <property type="project" value="TreeGrafter"/>
</dbReference>
<evidence type="ECO:0000256" key="4">
    <source>
        <dbReference type="ARBA" id="ARBA00040795"/>
    </source>
</evidence>
<dbReference type="GO" id="GO:0043812">
    <property type="term" value="F:phosphatidylinositol-4-phosphate phosphatase activity"/>
    <property type="evidence" value="ECO:0007669"/>
    <property type="project" value="TreeGrafter"/>
</dbReference>
<dbReference type="AlphaFoldDB" id="A0A7M6DRT6"/>
<organism evidence="8 9">
    <name type="scientific">Clytia hemisphaerica</name>
    <dbReference type="NCBI Taxonomy" id="252671"/>
    <lineage>
        <taxon>Eukaryota</taxon>
        <taxon>Metazoa</taxon>
        <taxon>Cnidaria</taxon>
        <taxon>Hydrozoa</taxon>
        <taxon>Hydroidolina</taxon>
        <taxon>Leptothecata</taxon>
        <taxon>Obeliida</taxon>
        <taxon>Clytiidae</taxon>
        <taxon>Clytia</taxon>
    </lineage>
</organism>
<dbReference type="PANTHER" id="PTHR45662">
    <property type="entry name" value="PHOSPHATIDYLINOSITIDE PHOSPHATASE SAC1"/>
    <property type="match status" value="1"/>
</dbReference>
<evidence type="ECO:0000256" key="1">
    <source>
        <dbReference type="ARBA" id="ARBA00013038"/>
    </source>
</evidence>
<dbReference type="GO" id="GO:0004438">
    <property type="term" value="F:phosphatidylinositol-3-phosphate phosphatase activity"/>
    <property type="evidence" value="ECO:0007669"/>
    <property type="project" value="UniProtKB-EC"/>
</dbReference>
<dbReference type="EnsemblMetazoa" id="CLYHEMT025213.1">
    <property type="protein sequence ID" value="CLYHEMP025213.1"/>
    <property type="gene ID" value="CLYHEMG025213"/>
</dbReference>
<feature type="domain" description="SAC" evidence="7">
    <location>
        <begin position="124"/>
        <end position="455"/>
    </location>
</feature>
<accession>A0A7M6DRT6</accession>
<comment type="catalytic activity">
    <reaction evidence="2">
        <text>a 1,2-diacyl-sn-glycero-3-phospho-(1D-myo-inositol-3-phosphate) + H2O = a 1,2-diacyl-sn-glycero-3-phospho-(1D-myo-inositol) + phosphate</text>
        <dbReference type="Rhea" id="RHEA:12316"/>
        <dbReference type="ChEBI" id="CHEBI:15377"/>
        <dbReference type="ChEBI" id="CHEBI:43474"/>
        <dbReference type="ChEBI" id="CHEBI:57880"/>
        <dbReference type="ChEBI" id="CHEBI:58088"/>
        <dbReference type="EC" id="3.1.3.64"/>
    </reaction>
    <physiologicalReaction direction="left-to-right" evidence="2">
        <dbReference type="Rhea" id="RHEA:12317"/>
    </physiologicalReaction>
</comment>
<keyword evidence="9" id="KW-1185">Reference proteome</keyword>
<evidence type="ECO:0000256" key="6">
    <source>
        <dbReference type="ARBA" id="ARBA00041911"/>
    </source>
</evidence>
<evidence type="ECO:0000313" key="8">
    <source>
        <dbReference type="EnsemblMetazoa" id="CLYHEMP025213.1"/>
    </source>
</evidence>
<comment type="catalytic activity">
    <reaction evidence="3">
        <text>a 1,2-diacyl-sn-glycero-3-phospho-(1D-myo-inositol 4-phosphate) + H2O = a 1,2-diacyl-sn-glycero-3-phospho-(1D-myo-inositol) + phosphate</text>
        <dbReference type="Rhea" id="RHEA:55652"/>
        <dbReference type="ChEBI" id="CHEBI:15377"/>
        <dbReference type="ChEBI" id="CHEBI:43474"/>
        <dbReference type="ChEBI" id="CHEBI:57880"/>
        <dbReference type="ChEBI" id="CHEBI:58178"/>
    </reaction>
    <physiologicalReaction direction="left-to-right" evidence="3">
        <dbReference type="Rhea" id="RHEA:55653"/>
    </physiologicalReaction>
</comment>
<evidence type="ECO:0000256" key="3">
    <source>
        <dbReference type="ARBA" id="ARBA00036807"/>
    </source>
</evidence>
<evidence type="ECO:0000256" key="5">
    <source>
        <dbReference type="ARBA" id="ARBA00041396"/>
    </source>
</evidence>
<dbReference type="Proteomes" id="UP000594262">
    <property type="component" value="Unplaced"/>
</dbReference>
<dbReference type="PANTHER" id="PTHR45662:SF2">
    <property type="entry name" value="PHOSPHATIDYLINOSITOL-3-PHOSPHATASE SAC1"/>
    <property type="match status" value="1"/>
</dbReference>
<dbReference type="OrthoDB" id="405996at2759"/>
<evidence type="ECO:0000313" key="9">
    <source>
        <dbReference type="Proteomes" id="UP000594262"/>
    </source>
</evidence>
<dbReference type="Pfam" id="PF02383">
    <property type="entry name" value="Syja_N"/>
    <property type="match status" value="1"/>
</dbReference>
<proteinExistence type="predicted"/>
<dbReference type="PROSITE" id="PS50275">
    <property type="entry name" value="SAC"/>
    <property type="match status" value="1"/>
</dbReference>
<sequence>MVVHKVLRLYIAPEKFYIQPLGQESADGRVLEIDRVSQELLLIENHGQIPPRTAEVKEIYGIVGILHLLAGPYLVVITKRQSIGFIFDDEIFQMKDFEIIPFPKTTMHLTESQNSDNKIFLQMARNAFKTDGFYFSYNYDITHSIQRLHNTSNDFQQLPLYERADQRFVWNHHMLRLFSVQPELSAYTLPLMHGFVKIEKASIKSFIFDFILVSRRSCYRAGTRYNIRGLDDQGEAANFCETEQIIIYNGEVASYLQTRGSIPLYWSQYPTIKYKPKPKLNASKSHSDGFKKHINTQLMFYGKQILVNLIDTKGGEKILGDRFGVECKNSGYTDVHLKYIAFDFHKECSKMRWDRLSLLMDELKGSLEDMAHFRMNRAREALLEQGGVVRTNCMDCLDRTNVVQSLIARSILEKQLQDFKIIPEGSFIKDYDSFEPIFRNVWADNADMMAHQYTGTGALKTDFTRTGRRTKFGLLQDGYNSMVRYYKNNFSDGYRQV</sequence>
<dbReference type="EC" id="3.1.3.64" evidence="1"/>
<reference evidence="8" key="1">
    <citation type="submission" date="2021-01" db="UniProtKB">
        <authorList>
            <consortium name="EnsemblMetazoa"/>
        </authorList>
    </citation>
    <scope>IDENTIFICATION</scope>
</reference>
<evidence type="ECO:0000259" key="7">
    <source>
        <dbReference type="PROSITE" id="PS50275"/>
    </source>
</evidence>
<protein>
    <recommendedName>
        <fullName evidence="4">Phosphatidylinositol-3-phosphatase SAC1</fullName>
        <ecNumber evidence="1">3.1.3.64</ecNumber>
    </recommendedName>
    <alternativeName>
        <fullName evidence="6">Phosphatidylinositol-4-phosphate phosphatase</fullName>
    </alternativeName>
    <alternativeName>
        <fullName evidence="5">Suppressor of actin mutations 1-like protein</fullName>
    </alternativeName>
</protein>
<name>A0A7M6DRT6_9CNID</name>
<evidence type="ECO:0000256" key="2">
    <source>
        <dbReference type="ARBA" id="ARBA00036631"/>
    </source>
</evidence>